<sequence length="185" mass="21151">MLVPLVTEGAQNSSFPIGGGQTDSDWLTQDEQASHRQDTVAAEPNPYPNLAEIKSAAHQALNTSASSHDRCRFRRADGQECGTALTLENVVGHCENHLRELTREKEREIFMCRWNFPKGGTCTKTTKRADLRKHVHTNHHTIKDPCPDCGKEITLRKDVIKKHLKDKHEYEEWRAEDYAAQRMEF</sequence>
<name>A0A0D0C180_9AGAR</name>
<dbReference type="EMBL" id="KN834800">
    <property type="protein sequence ID" value="KIK56109.1"/>
    <property type="molecule type" value="Genomic_DNA"/>
</dbReference>
<keyword evidence="3" id="KW-1185">Reference proteome</keyword>
<evidence type="ECO:0000313" key="2">
    <source>
        <dbReference type="EMBL" id="KIK56109.1"/>
    </source>
</evidence>
<organism evidence="2 3">
    <name type="scientific">Collybiopsis luxurians FD-317 M1</name>
    <dbReference type="NCBI Taxonomy" id="944289"/>
    <lineage>
        <taxon>Eukaryota</taxon>
        <taxon>Fungi</taxon>
        <taxon>Dikarya</taxon>
        <taxon>Basidiomycota</taxon>
        <taxon>Agaricomycotina</taxon>
        <taxon>Agaricomycetes</taxon>
        <taxon>Agaricomycetidae</taxon>
        <taxon>Agaricales</taxon>
        <taxon>Marasmiineae</taxon>
        <taxon>Omphalotaceae</taxon>
        <taxon>Collybiopsis</taxon>
        <taxon>Collybiopsis luxurians</taxon>
    </lineage>
</organism>
<feature type="region of interest" description="Disordered" evidence="1">
    <location>
        <begin position="8"/>
        <end position="44"/>
    </location>
</feature>
<evidence type="ECO:0000256" key="1">
    <source>
        <dbReference type="SAM" id="MobiDB-lite"/>
    </source>
</evidence>
<proteinExistence type="predicted"/>
<dbReference type="Proteomes" id="UP000053593">
    <property type="component" value="Unassembled WGS sequence"/>
</dbReference>
<dbReference type="HOGENOM" id="CLU_1461482_0_0_1"/>
<feature type="compositionally biased region" description="Polar residues" evidence="1">
    <location>
        <begin position="22"/>
        <end position="31"/>
    </location>
</feature>
<protein>
    <submittedName>
        <fullName evidence="2">Uncharacterized protein</fullName>
    </submittedName>
</protein>
<reference evidence="2 3" key="1">
    <citation type="submission" date="2014-04" db="EMBL/GenBank/DDBJ databases">
        <title>Evolutionary Origins and Diversification of the Mycorrhizal Mutualists.</title>
        <authorList>
            <consortium name="DOE Joint Genome Institute"/>
            <consortium name="Mycorrhizal Genomics Consortium"/>
            <person name="Kohler A."/>
            <person name="Kuo A."/>
            <person name="Nagy L.G."/>
            <person name="Floudas D."/>
            <person name="Copeland A."/>
            <person name="Barry K.W."/>
            <person name="Cichocki N."/>
            <person name="Veneault-Fourrey C."/>
            <person name="LaButti K."/>
            <person name="Lindquist E.A."/>
            <person name="Lipzen A."/>
            <person name="Lundell T."/>
            <person name="Morin E."/>
            <person name="Murat C."/>
            <person name="Riley R."/>
            <person name="Ohm R."/>
            <person name="Sun H."/>
            <person name="Tunlid A."/>
            <person name="Henrissat B."/>
            <person name="Grigoriev I.V."/>
            <person name="Hibbett D.S."/>
            <person name="Martin F."/>
        </authorList>
    </citation>
    <scope>NUCLEOTIDE SEQUENCE [LARGE SCALE GENOMIC DNA]</scope>
    <source>
        <strain evidence="2 3">FD-317 M1</strain>
    </source>
</reference>
<gene>
    <name evidence="2" type="ORF">GYMLUDRAFT_87389</name>
</gene>
<dbReference type="AlphaFoldDB" id="A0A0D0C180"/>
<evidence type="ECO:0000313" key="3">
    <source>
        <dbReference type="Proteomes" id="UP000053593"/>
    </source>
</evidence>
<accession>A0A0D0C180</accession>